<dbReference type="GO" id="GO:0005886">
    <property type="term" value="C:plasma membrane"/>
    <property type="evidence" value="ECO:0007669"/>
    <property type="project" value="UniProtKB-SubCell"/>
</dbReference>
<evidence type="ECO:0000313" key="12">
    <source>
        <dbReference type="Proteomes" id="UP000612893"/>
    </source>
</evidence>
<dbReference type="Proteomes" id="UP000612893">
    <property type="component" value="Unassembled WGS sequence"/>
</dbReference>
<keyword evidence="7 10" id="KW-1133">Transmembrane helix</keyword>
<dbReference type="InterPro" id="IPR052157">
    <property type="entry name" value="BCAA_transport_permease"/>
</dbReference>
<dbReference type="Pfam" id="PF02653">
    <property type="entry name" value="BPD_transp_2"/>
    <property type="match status" value="1"/>
</dbReference>
<dbReference type="EMBL" id="JAEKNR010000105">
    <property type="protein sequence ID" value="MBJ7598340.1"/>
    <property type="molecule type" value="Genomic_DNA"/>
</dbReference>
<proteinExistence type="inferred from homology"/>
<evidence type="ECO:0000256" key="3">
    <source>
        <dbReference type="ARBA" id="ARBA00022475"/>
    </source>
</evidence>
<keyword evidence="12" id="KW-1185">Reference proteome</keyword>
<evidence type="ECO:0000256" key="1">
    <source>
        <dbReference type="ARBA" id="ARBA00004651"/>
    </source>
</evidence>
<evidence type="ECO:0000256" key="9">
    <source>
        <dbReference type="ARBA" id="ARBA00037998"/>
    </source>
</evidence>
<evidence type="ECO:0000256" key="5">
    <source>
        <dbReference type="ARBA" id="ARBA00022692"/>
    </source>
</evidence>
<keyword evidence="4" id="KW-0997">Cell inner membrane</keyword>
<keyword evidence="2" id="KW-0813">Transport</keyword>
<gene>
    <name evidence="11" type="ORF">JF922_09685</name>
</gene>
<feature type="transmembrane region" description="Helical" evidence="10">
    <location>
        <begin position="80"/>
        <end position="97"/>
    </location>
</feature>
<feature type="transmembrane region" description="Helical" evidence="10">
    <location>
        <begin position="308"/>
        <end position="329"/>
    </location>
</feature>
<dbReference type="CDD" id="cd06582">
    <property type="entry name" value="TM_PBP1_LivH_like"/>
    <property type="match status" value="1"/>
</dbReference>
<feature type="transmembrane region" description="Helical" evidence="10">
    <location>
        <begin position="240"/>
        <end position="261"/>
    </location>
</feature>
<dbReference type="AlphaFoldDB" id="A0A934N2R7"/>
<evidence type="ECO:0000256" key="6">
    <source>
        <dbReference type="ARBA" id="ARBA00022970"/>
    </source>
</evidence>
<sequence>MAFQRTRSLAAGRLGSFLLVLVLAIILLLVAQRVAAGGFFFFVQILVFALANGAIFGLIALGYTMVYGIIELINFAHGDLVTLSVFIGLIFFAPLGLAEGNTLGAAGVAALAAVFLVAMLLTGGINVLIERVAYRPLRNSPRLAPLITAVGMSFVLEGTMYLWRGASQVHVPDVLPGNRVSLGPGASIGVKDLIVIAIAIIMVVALNLFIGRTRLGKAMRGTAQDRDAAQLMGIDINRTIAATFFIGAVLAGAGGMIRGLYFNTVSFSDGYQLGLFAFTAAVFGGIGNIQGAALGGLFIGLVKAFGDAYFSSAWTDVYIFTILILVLVFRPSGLLGMRVPEK</sequence>
<accession>A0A934N2R7</accession>
<dbReference type="GO" id="GO:0006865">
    <property type="term" value="P:amino acid transport"/>
    <property type="evidence" value="ECO:0007669"/>
    <property type="project" value="UniProtKB-KW"/>
</dbReference>
<evidence type="ECO:0000256" key="8">
    <source>
        <dbReference type="ARBA" id="ARBA00023136"/>
    </source>
</evidence>
<dbReference type="PANTHER" id="PTHR11795:SF371">
    <property type="entry name" value="HIGH-AFFINITY BRANCHED-CHAIN AMINO ACID TRANSPORT SYSTEM PERMEASE PROTEIN LIVH"/>
    <property type="match status" value="1"/>
</dbReference>
<comment type="subcellular location">
    <subcellularLocation>
        <location evidence="1">Cell membrane</location>
        <topology evidence="1">Multi-pass membrane protein</topology>
    </subcellularLocation>
</comment>
<feature type="transmembrane region" description="Helical" evidence="10">
    <location>
        <begin position="103"/>
        <end position="122"/>
    </location>
</feature>
<evidence type="ECO:0000256" key="7">
    <source>
        <dbReference type="ARBA" id="ARBA00022989"/>
    </source>
</evidence>
<evidence type="ECO:0000256" key="2">
    <source>
        <dbReference type="ARBA" id="ARBA00022448"/>
    </source>
</evidence>
<dbReference type="InterPro" id="IPR001851">
    <property type="entry name" value="ABC_transp_permease"/>
</dbReference>
<dbReference type="PANTHER" id="PTHR11795">
    <property type="entry name" value="BRANCHED-CHAIN AMINO ACID TRANSPORT SYSTEM PERMEASE PROTEIN LIVH"/>
    <property type="match status" value="1"/>
</dbReference>
<feature type="transmembrane region" description="Helical" evidence="10">
    <location>
        <begin position="273"/>
        <end position="301"/>
    </location>
</feature>
<comment type="similarity">
    <text evidence="9">Belongs to the binding-protein-dependent transport system permease family. LivHM subfamily.</text>
</comment>
<protein>
    <submittedName>
        <fullName evidence="11">Branched-chain amino acid ABC transporter permease</fullName>
    </submittedName>
</protein>
<keyword evidence="3" id="KW-1003">Cell membrane</keyword>
<comment type="caution">
    <text evidence="11">The sequence shown here is derived from an EMBL/GenBank/DDBJ whole genome shotgun (WGS) entry which is preliminary data.</text>
</comment>
<evidence type="ECO:0000256" key="10">
    <source>
        <dbReference type="SAM" id="Phobius"/>
    </source>
</evidence>
<evidence type="ECO:0000313" key="11">
    <source>
        <dbReference type="EMBL" id="MBJ7598340.1"/>
    </source>
</evidence>
<feature type="transmembrane region" description="Helical" evidence="10">
    <location>
        <begin position="143"/>
        <end position="163"/>
    </location>
</feature>
<organism evidence="11 12">
    <name type="scientific">Candidatus Nephthysia bennettiae</name>
    <dbReference type="NCBI Taxonomy" id="3127016"/>
    <lineage>
        <taxon>Bacteria</taxon>
        <taxon>Bacillati</taxon>
        <taxon>Candidatus Dormiibacterota</taxon>
        <taxon>Candidatus Dormibacteria</taxon>
        <taxon>Candidatus Dormibacterales</taxon>
        <taxon>Candidatus Dormibacteraceae</taxon>
        <taxon>Candidatus Nephthysia</taxon>
    </lineage>
</organism>
<feature type="transmembrane region" description="Helical" evidence="10">
    <location>
        <begin position="46"/>
        <end position="68"/>
    </location>
</feature>
<feature type="transmembrane region" description="Helical" evidence="10">
    <location>
        <begin position="193"/>
        <end position="210"/>
    </location>
</feature>
<keyword evidence="5 10" id="KW-0812">Transmembrane</keyword>
<evidence type="ECO:0000256" key="4">
    <source>
        <dbReference type="ARBA" id="ARBA00022519"/>
    </source>
</evidence>
<reference evidence="11" key="1">
    <citation type="submission" date="2020-10" db="EMBL/GenBank/DDBJ databases">
        <title>Ca. Dormibacterota MAGs.</title>
        <authorList>
            <person name="Montgomery K."/>
        </authorList>
    </citation>
    <scope>NUCLEOTIDE SEQUENCE [LARGE SCALE GENOMIC DNA]</scope>
    <source>
        <strain evidence="11">SC8812_S17_10</strain>
    </source>
</reference>
<name>A0A934N2R7_9BACT</name>
<keyword evidence="8 10" id="KW-0472">Membrane</keyword>
<keyword evidence="6" id="KW-0029">Amino-acid transport</keyword>